<evidence type="ECO:0000256" key="2">
    <source>
        <dbReference type="ARBA" id="ARBA00022692"/>
    </source>
</evidence>
<reference evidence="7 8" key="1">
    <citation type="submission" date="2018-09" db="EMBL/GenBank/DDBJ databases">
        <title>Comparative genomics of Leucobacter spp.</title>
        <authorList>
            <person name="Reis A.C."/>
            <person name="Kolvenbach B.A."/>
            <person name="Corvini P.F.X."/>
            <person name="Nunes O.C."/>
        </authorList>
    </citation>
    <scope>NUCLEOTIDE SEQUENCE [LARGE SCALE GENOMIC DNA]</scope>
    <source>
        <strain evidence="7 8">L-1</strain>
    </source>
</reference>
<proteinExistence type="predicted"/>
<dbReference type="Proteomes" id="UP001646141">
    <property type="component" value="Unassembled WGS sequence"/>
</dbReference>
<keyword evidence="2 5" id="KW-0812">Transmembrane</keyword>
<dbReference type="PANTHER" id="PTHR43229:SF6">
    <property type="entry name" value="ABC-TYPE MULTIDRUG TRANSPORT SYSTEM, PERMEASE COMPONENT"/>
    <property type="match status" value="1"/>
</dbReference>
<feature type="transmembrane region" description="Helical" evidence="5">
    <location>
        <begin position="327"/>
        <end position="344"/>
    </location>
</feature>
<comment type="subcellular location">
    <subcellularLocation>
        <location evidence="1">Membrane</location>
        <topology evidence="1">Multi-pass membrane protein</topology>
    </subcellularLocation>
</comment>
<name>A0ABS1SS54_9MICO</name>
<sequence length="384" mass="39805">MRLRTRIGAFRALVRADARELRRDRLVWASMLTMALVLLVIHTCMWLAFSVVGDAPRVDARGLTGAAAMPVAAQLEARGVLASSAGAANVLVRSEPAAASDAGGNGNGNGNDDRIVIEVTEAHVGWDSVWRALRSAGVPAGQIDTLGRDGEAMPDFLRLNLGTILIAALAAISLLGTTVPLVAARGRGTLQLLGTTPLPRGLFLLSRVPNRLSLVAFSVAGVTAIALARQSMEPTGIPRFLGTVMCAIVLLFGLAALFAARASNAESSQSLMAGVCFALVSSAGAVLPVGLLPEPLRLVSGLLPGGWLVESASADLAGTTPFLPVPVSWGLMLLTGAVCFAFAARRFEWAAPRGVAVPGAASADALLSSTHSPLPHTLRRSHRD</sequence>
<feature type="transmembrane region" description="Helical" evidence="5">
    <location>
        <begin position="208"/>
        <end position="228"/>
    </location>
</feature>
<evidence type="ECO:0000313" key="7">
    <source>
        <dbReference type="EMBL" id="MBL3690745.1"/>
    </source>
</evidence>
<keyword evidence="3 5" id="KW-1133">Transmembrane helix</keyword>
<keyword evidence="4 5" id="KW-0472">Membrane</keyword>
<evidence type="ECO:0000256" key="5">
    <source>
        <dbReference type="SAM" id="Phobius"/>
    </source>
</evidence>
<comment type="caution">
    <text evidence="7">The sequence shown here is derived from an EMBL/GenBank/DDBJ whole genome shotgun (WGS) entry which is preliminary data.</text>
</comment>
<accession>A0ABS1SS54</accession>
<feature type="transmembrane region" description="Helical" evidence="5">
    <location>
        <begin position="240"/>
        <end position="259"/>
    </location>
</feature>
<evidence type="ECO:0000256" key="4">
    <source>
        <dbReference type="ARBA" id="ARBA00023136"/>
    </source>
</evidence>
<dbReference type="EMBL" id="QYAD01000004">
    <property type="protein sequence ID" value="MBL3690745.1"/>
    <property type="molecule type" value="Genomic_DNA"/>
</dbReference>
<feature type="transmembrane region" description="Helical" evidence="5">
    <location>
        <begin position="161"/>
        <end position="183"/>
    </location>
</feature>
<gene>
    <name evidence="7" type="ORF">D3226_12405</name>
</gene>
<dbReference type="InterPro" id="IPR013525">
    <property type="entry name" value="ABC2_TM"/>
</dbReference>
<feature type="domain" description="ABC-2 type transporter transmembrane" evidence="6">
    <location>
        <begin position="161"/>
        <end position="344"/>
    </location>
</feature>
<protein>
    <submittedName>
        <fullName evidence="7">ABC transporter permease</fullName>
    </submittedName>
</protein>
<evidence type="ECO:0000256" key="1">
    <source>
        <dbReference type="ARBA" id="ARBA00004141"/>
    </source>
</evidence>
<evidence type="ECO:0000313" key="8">
    <source>
        <dbReference type="Proteomes" id="UP001646141"/>
    </source>
</evidence>
<organism evidence="7 8">
    <name type="scientific">Leucobacter chromiireducens subsp. chromiireducens</name>
    <dbReference type="NCBI Taxonomy" id="660067"/>
    <lineage>
        <taxon>Bacteria</taxon>
        <taxon>Bacillati</taxon>
        <taxon>Actinomycetota</taxon>
        <taxon>Actinomycetes</taxon>
        <taxon>Micrococcales</taxon>
        <taxon>Microbacteriaceae</taxon>
        <taxon>Leucobacter</taxon>
    </lineage>
</organism>
<dbReference type="PANTHER" id="PTHR43229">
    <property type="entry name" value="NODULATION PROTEIN J"/>
    <property type="match status" value="1"/>
</dbReference>
<dbReference type="RefSeq" id="WP_202382906.1">
    <property type="nucleotide sequence ID" value="NZ_BAAAMA010000010.1"/>
</dbReference>
<dbReference type="Pfam" id="PF12698">
    <property type="entry name" value="ABC2_membrane_3"/>
    <property type="match status" value="1"/>
</dbReference>
<feature type="transmembrane region" description="Helical" evidence="5">
    <location>
        <begin position="271"/>
        <end position="292"/>
    </location>
</feature>
<evidence type="ECO:0000259" key="6">
    <source>
        <dbReference type="Pfam" id="PF12698"/>
    </source>
</evidence>
<evidence type="ECO:0000256" key="3">
    <source>
        <dbReference type="ARBA" id="ARBA00022989"/>
    </source>
</evidence>
<keyword evidence="8" id="KW-1185">Reference proteome</keyword>
<dbReference type="InterPro" id="IPR051784">
    <property type="entry name" value="Nod_factor_ABC_transporter"/>
</dbReference>
<feature type="transmembrane region" description="Helical" evidence="5">
    <location>
        <begin position="26"/>
        <end position="49"/>
    </location>
</feature>